<sequence length="116" mass="12870">MGVNWDTHLLAPLHQVFGDRHEYRPRGGTPFDVNGIFDRGYVQLAENLDGDAEINTTSPVLGVRDSDFTRPPEQGDRVFIRTVGGVPVNQLFVVMDKQPDSHGGTKLVLNVVRSRS</sequence>
<reference evidence="1" key="1">
    <citation type="submission" date="2019-03" db="EMBL/GenBank/DDBJ databases">
        <title>Complete genome sequence of enteropathogenic Citrobacter rodentium strain DBS100.</title>
        <authorList>
            <person name="Popov G."/>
            <person name="Fiebig A."/>
            <person name="Shideler S."/>
            <person name="Coombes B."/>
            <person name="Savchenko A."/>
        </authorList>
    </citation>
    <scope>NUCLEOTIDE SEQUENCE</scope>
    <source>
        <strain evidence="1">DBS100</strain>
    </source>
</reference>
<evidence type="ECO:0008006" key="2">
    <source>
        <dbReference type="Google" id="ProtNLM"/>
    </source>
</evidence>
<evidence type="ECO:0000313" key="1">
    <source>
        <dbReference type="EMBL" id="QBY29080.1"/>
    </source>
</evidence>
<dbReference type="GO" id="GO:0019068">
    <property type="term" value="P:virion assembly"/>
    <property type="evidence" value="ECO:0007669"/>
    <property type="project" value="InterPro"/>
</dbReference>
<dbReference type="InterPro" id="IPR053734">
    <property type="entry name" value="Phage_Head-Tail_Connect_sf"/>
</dbReference>
<gene>
    <name evidence="1" type="ORF">E2R62_09545</name>
</gene>
<dbReference type="EMBL" id="CP038008">
    <property type="protein sequence ID" value="QBY29080.1"/>
    <property type="molecule type" value="Genomic_DNA"/>
</dbReference>
<name>A0A482PN11_CITRO</name>
<dbReference type="Gene3D" id="2.40.10.180">
    <property type="entry name" value="Phage tail proteins"/>
    <property type="match status" value="1"/>
</dbReference>
<dbReference type="InterPro" id="IPR008018">
    <property type="entry name" value="Phage_tail_attach_FII"/>
</dbReference>
<organism evidence="1">
    <name type="scientific">Citrobacter rodentium</name>
    <dbReference type="NCBI Taxonomy" id="67825"/>
    <lineage>
        <taxon>Bacteria</taxon>
        <taxon>Pseudomonadati</taxon>
        <taxon>Pseudomonadota</taxon>
        <taxon>Gammaproteobacteria</taxon>
        <taxon>Enterobacterales</taxon>
        <taxon>Enterobacteriaceae</taxon>
        <taxon>Citrobacter</taxon>
    </lineage>
</organism>
<accession>A0A482PN11</accession>
<dbReference type="AlphaFoldDB" id="A0A482PN11"/>
<dbReference type="RefSeq" id="WP_012906768.1">
    <property type="nucleotide sequence ID" value="NZ_CAJTBI010000018.1"/>
</dbReference>
<protein>
    <recommendedName>
        <fullName evidence="2">Phage protein</fullName>
    </recommendedName>
</protein>
<dbReference type="OMA" id="FDRAYTQ"/>
<proteinExistence type="predicted"/>
<dbReference type="Pfam" id="PF05354">
    <property type="entry name" value="Phage_attach"/>
    <property type="match status" value="1"/>
</dbReference>